<evidence type="ECO:0000313" key="3">
    <source>
        <dbReference type="EMBL" id="SFQ79987.1"/>
    </source>
</evidence>
<gene>
    <name evidence="2" type="ORF">G3I59_11440</name>
    <name evidence="3" type="ORF">SAMN05421854_12722</name>
</gene>
<feature type="transmembrane region" description="Helical" evidence="1">
    <location>
        <begin position="40"/>
        <end position="62"/>
    </location>
</feature>
<evidence type="ECO:0000313" key="2">
    <source>
        <dbReference type="EMBL" id="NEC56186.1"/>
    </source>
</evidence>
<proteinExistence type="predicted"/>
<dbReference type="AlphaFoldDB" id="A0A1I6BGQ8"/>
<sequence>MTRPGKRRWHWLLLVVPFAWCVAAIPLVNRIGYVFGSIPFLLVWMTAGVLIGSGAIGLVYAIDRRRGDLDRV</sequence>
<dbReference type="STRING" id="112413.SAMN05421854_12722"/>
<reference evidence="2 5" key="2">
    <citation type="submission" date="2020-01" db="EMBL/GenBank/DDBJ databases">
        <title>Insect and environment-associated Actinomycetes.</title>
        <authorList>
            <person name="Currrie C."/>
            <person name="Chevrette M."/>
            <person name="Carlson C."/>
            <person name="Stubbendieck R."/>
            <person name="Wendt-Pienkowski E."/>
        </authorList>
    </citation>
    <scope>NUCLEOTIDE SEQUENCE [LARGE SCALE GENOMIC DNA]</scope>
    <source>
        <strain evidence="2 5">SID8386</strain>
    </source>
</reference>
<organism evidence="3 4">
    <name type="scientific">Amycolatopsis rubida</name>
    <dbReference type="NCBI Taxonomy" id="112413"/>
    <lineage>
        <taxon>Bacteria</taxon>
        <taxon>Bacillati</taxon>
        <taxon>Actinomycetota</taxon>
        <taxon>Actinomycetes</taxon>
        <taxon>Pseudonocardiales</taxon>
        <taxon>Pseudonocardiaceae</taxon>
        <taxon>Amycolatopsis</taxon>
    </lineage>
</organism>
<dbReference type="EMBL" id="FOWC01000027">
    <property type="protein sequence ID" value="SFQ79987.1"/>
    <property type="molecule type" value="Genomic_DNA"/>
</dbReference>
<evidence type="ECO:0000313" key="5">
    <source>
        <dbReference type="Proteomes" id="UP000470404"/>
    </source>
</evidence>
<evidence type="ECO:0000256" key="1">
    <source>
        <dbReference type="SAM" id="Phobius"/>
    </source>
</evidence>
<keyword evidence="1" id="KW-0472">Membrane</keyword>
<keyword evidence="1" id="KW-1133">Transmembrane helix</keyword>
<evidence type="ECO:0000313" key="4">
    <source>
        <dbReference type="Proteomes" id="UP000199137"/>
    </source>
</evidence>
<dbReference type="RefSeq" id="WP_067593022.1">
    <property type="nucleotide sequence ID" value="NZ_FOWC01000027.1"/>
</dbReference>
<reference evidence="3 4" key="1">
    <citation type="submission" date="2016-10" db="EMBL/GenBank/DDBJ databases">
        <authorList>
            <person name="de Groot N.N."/>
        </authorList>
    </citation>
    <scope>NUCLEOTIDE SEQUENCE [LARGE SCALE GENOMIC DNA]</scope>
    <source>
        <strain evidence="3 4">DSM 44637</strain>
    </source>
</reference>
<dbReference type="Pfam" id="PF11755">
    <property type="entry name" value="DUF3311"/>
    <property type="match status" value="1"/>
</dbReference>
<name>A0A1I6BGQ8_9PSEU</name>
<dbReference type="InterPro" id="IPR021741">
    <property type="entry name" value="DUF3311"/>
</dbReference>
<dbReference type="Proteomes" id="UP000470404">
    <property type="component" value="Unassembled WGS sequence"/>
</dbReference>
<dbReference type="Proteomes" id="UP000199137">
    <property type="component" value="Unassembled WGS sequence"/>
</dbReference>
<keyword evidence="5" id="KW-1185">Reference proteome</keyword>
<keyword evidence="1" id="KW-0812">Transmembrane</keyword>
<dbReference type="OrthoDB" id="3628949at2"/>
<protein>
    <submittedName>
        <fullName evidence="2">DUF3311 domain-containing protein</fullName>
    </submittedName>
</protein>
<dbReference type="EMBL" id="JAAGNC010000065">
    <property type="protein sequence ID" value="NEC56186.1"/>
    <property type="molecule type" value="Genomic_DNA"/>
</dbReference>
<accession>A0A1I6BGQ8</accession>